<keyword evidence="2" id="KW-1185">Reference proteome</keyword>
<proteinExistence type="predicted"/>
<evidence type="ECO:0000313" key="2">
    <source>
        <dbReference type="Proteomes" id="UP000202419"/>
    </source>
</evidence>
<dbReference type="EMBL" id="DQ491002">
    <property type="protein sequence ID" value="ABT14816.1"/>
    <property type="molecule type" value="Genomic_DNA"/>
</dbReference>
<sequence length="83" mass="9736">MKHLRFDEQSAFAKNDRILFKLSRKNESNICIYGTKFSLKVSRITSTSHESQIIITKFFSIFCNIFEIFYSICKNTIEIISSN</sequence>
<organism evidence="1 2">
    <name type="scientific">Paramecium bursaria Chlorella virus NY2A</name>
    <name type="common">PBCV-NY2A</name>
    <dbReference type="NCBI Taxonomy" id="46021"/>
    <lineage>
        <taxon>Viruses</taxon>
        <taxon>Varidnaviria</taxon>
        <taxon>Bamfordvirae</taxon>
        <taxon>Nucleocytoviricota</taxon>
        <taxon>Megaviricetes</taxon>
        <taxon>Algavirales</taxon>
        <taxon>Phycodnaviridae</taxon>
        <taxon>Chlorovirus</taxon>
        <taxon>Chlorovirus americanus</taxon>
    </lineage>
</organism>
<dbReference type="GeneID" id="5659444"/>
<evidence type="ECO:0000313" key="1">
    <source>
        <dbReference type="EMBL" id="ABT14816.1"/>
    </source>
</evidence>
<dbReference type="RefSeq" id="YP_001497613.1">
    <property type="nucleotide sequence ID" value="NC_009898.1"/>
</dbReference>
<name>A7IWU2_PBCVN</name>
<reference evidence="1 2" key="1">
    <citation type="journal article" date="2007" name="Virology">
        <title>Sequence and annotation of the 369-kb NY-2A and the 345-kb AR158 viruses that infect Chlorella NC64A.</title>
        <authorList>
            <person name="Fitzgerald L.A."/>
            <person name="Graves M.V."/>
            <person name="Li X."/>
            <person name="Feldblyum T."/>
            <person name="Nierman W.C."/>
            <person name="Van Etten J.L."/>
        </authorList>
    </citation>
    <scope>NUCLEOTIDE SEQUENCE [LARGE SCALE GENOMIC DNA]</scope>
    <source>
        <strain evidence="1 2">NY-2A</strain>
    </source>
</reference>
<dbReference type="KEGG" id="vg:5659444"/>
<accession>A7IWU2</accession>
<gene>
    <name evidence="1" type="primary">b417L</name>
    <name evidence="1" type="ORF">NY2A_b417L</name>
</gene>
<protein>
    <submittedName>
        <fullName evidence="1">Uncharacterized protein b417L</fullName>
    </submittedName>
</protein>
<organismHost>
    <name type="scientific">Chlorella</name>
    <dbReference type="NCBI Taxonomy" id="3071"/>
</organismHost>
<dbReference type="Proteomes" id="UP000202419">
    <property type="component" value="Segment"/>
</dbReference>